<comment type="similarity">
    <text evidence="6">Belongs to the Mrp/NBP35 ATP-binding proteins family.</text>
</comment>
<organism evidence="8 9">
    <name type="scientific">Mediterraneibacter gnavus (strain ATCC 29149 / DSM 114966 / JCM 6515 / VPI C7-9)</name>
    <name type="common">Ruminococcus gnavus</name>
    <dbReference type="NCBI Taxonomy" id="411470"/>
    <lineage>
        <taxon>Bacteria</taxon>
        <taxon>Bacillati</taxon>
        <taxon>Bacillota</taxon>
        <taxon>Clostridia</taxon>
        <taxon>Lachnospirales</taxon>
        <taxon>Lachnospiraceae</taxon>
        <taxon>Mediterraneibacter</taxon>
    </lineage>
</organism>
<protein>
    <recommendedName>
        <fullName evidence="6">Iron-sulfur cluster carrier protein</fullName>
    </recommendedName>
</protein>
<accession>A7AYN9</accession>
<sequence length="295" mass="31863">METDEFIEQREVMKMEEQYTEGCSEESCAGCSHSGSCESQKQNAGNTAPSKAPANVGSQVKKVIGVISGKGGVGKSLVTASLARMMIEKGYTAGILDADITGPSIPKMYGVHEMAIGNEMGMLPCSAPDGTRIMSVNLLLEEEDTPVIWRGPVIAGVVTQFWSDVMWGDLDYLFVDMPPGTGDVPLTVFQSLPVDGVVIVTSPQDLVQLIVKKAYNMAKQMNIPVLGIVENYSYIKCPDCGKEIKVFGESHIDEIAKELGVPVLGKMPIDTAIAEAVEAEKFYEVTNPYLKEIDL</sequence>
<name>A7AYN9_MEDG7</name>
<gene>
    <name evidence="8" type="ORF">RUMGNA_00404</name>
</gene>
<keyword evidence="1 6" id="KW-0479">Metal-binding</keyword>
<dbReference type="InterPro" id="IPR044304">
    <property type="entry name" value="NUBPL-like"/>
</dbReference>
<evidence type="ECO:0000313" key="8">
    <source>
        <dbReference type="EMBL" id="EDN79203.1"/>
    </source>
</evidence>
<comment type="subunit">
    <text evidence="6">Homodimer.</text>
</comment>
<keyword evidence="4 6" id="KW-0408">Iron</keyword>
<keyword evidence="2 6" id="KW-0547">Nucleotide-binding</keyword>
<keyword evidence="3 6" id="KW-0067">ATP-binding</keyword>
<evidence type="ECO:0000256" key="5">
    <source>
        <dbReference type="ARBA" id="ARBA00023014"/>
    </source>
</evidence>
<dbReference type="EMBL" id="AAYG02000004">
    <property type="protein sequence ID" value="EDN79203.1"/>
    <property type="molecule type" value="Genomic_DNA"/>
</dbReference>
<dbReference type="GO" id="GO:0016887">
    <property type="term" value="F:ATP hydrolysis activity"/>
    <property type="evidence" value="ECO:0007669"/>
    <property type="project" value="UniProtKB-UniRule"/>
</dbReference>
<reference evidence="8 9" key="1">
    <citation type="submission" date="2007-04" db="EMBL/GenBank/DDBJ databases">
        <authorList>
            <person name="Fulton L."/>
            <person name="Clifton S."/>
            <person name="Fulton B."/>
            <person name="Xu J."/>
            <person name="Minx P."/>
            <person name="Pepin K.H."/>
            <person name="Johnson M."/>
            <person name="Thiruvilangam P."/>
            <person name="Bhonagiri V."/>
            <person name="Nash W.E."/>
            <person name="Mardis E.R."/>
            <person name="Wilson R.K."/>
        </authorList>
    </citation>
    <scope>NUCLEOTIDE SEQUENCE [LARGE SCALE GENOMIC DNA]</scope>
    <source>
        <strain evidence="8 9">ATCC 29149</strain>
    </source>
</reference>
<evidence type="ECO:0000256" key="1">
    <source>
        <dbReference type="ARBA" id="ARBA00022723"/>
    </source>
</evidence>
<dbReference type="GO" id="GO:0046872">
    <property type="term" value="F:metal ion binding"/>
    <property type="evidence" value="ECO:0007669"/>
    <property type="project" value="UniProtKB-KW"/>
</dbReference>
<dbReference type="PANTHER" id="PTHR42961">
    <property type="entry name" value="IRON-SULFUR PROTEIN NUBPL"/>
    <property type="match status" value="1"/>
</dbReference>
<dbReference type="GO" id="GO:0140663">
    <property type="term" value="F:ATP-dependent FeS chaperone activity"/>
    <property type="evidence" value="ECO:0007669"/>
    <property type="project" value="InterPro"/>
</dbReference>
<reference evidence="8 9" key="2">
    <citation type="submission" date="2007-06" db="EMBL/GenBank/DDBJ databases">
        <title>Draft genome sequence of Ruminococcus gnavus (ATCC 29149).</title>
        <authorList>
            <person name="Sudarsanam P."/>
            <person name="Ley R."/>
            <person name="Guruge J."/>
            <person name="Turnbaugh P.J."/>
            <person name="Mahowald M."/>
            <person name="Liep D."/>
            <person name="Gordon J."/>
        </authorList>
    </citation>
    <scope>NUCLEOTIDE SEQUENCE [LARGE SCALE GENOMIC DNA]</scope>
    <source>
        <strain evidence="8 9">ATCC 29149</strain>
    </source>
</reference>
<dbReference type="PaxDb" id="411470-RUMGNA_00404"/>
<dbReference type="AlphaFoldDB" id="A7AYN9"/>
<dbReference type="SUPFAM" id="SSF52540">
    <property type="entry name" value="P-loop containing nucleoside triphosphate hydrolases"/>
    <property type="match status" value="1"/>
</dbReference>
<keyword evidence="6" id="KW-0378">Hydrolase</keyword>
<dbReference type="GO" id="GO:0051539">
    <property type="term" value="F:4 iron, 4 sulfur cluster binding"/>
    <property type="evidence" value="ECO:0007669"/>
    <property type="project" value="TreeGrafter"/>
</dbReference>
<dbReference type="Pfam" id="PF10609">
    <property type="entry name" value="ParA"/>
    <property type="match status" value="1"/>
</dbReference>
<comment type="caution">
    <text evidence="8">The sequence shown here is derived from an EMBL/GenBank/DDBJ whole genome shotgun (WGS) entry which is preliminary data.</text>
</comment>
<dbReference type="HAMAP" id="MF_02040">
    <property type="entry name" value="Mrp_NBP35"/>
    <property type="match status" value="1"/>
</dbReference>
<evidence type="ECO:0000313" key="9">
    <source>
        <dbReference type="Proteomes" id="UP000004410"/>
    </source>
</evidence>
<dbReference type="GO" id="GO:0016226">
    <property type="term" value="P:iron-sulfur cluster assembly"/>
    <property type="evidence" value="ECO:0007669"/>
    <property type="project" value="InterPro"/>
</dbReference>
<dbReference type="CDD" id="cd02037">
    <property type="entry name" value="Mrp_NBP35"/>
    <property type="match status" value="1"/>
</dbReference>
<dbReference type="PANTHER" id="PTHR42961:SF2">
    <property type="entry name" value="IRON-SULFUR PROTEIN NUBPL"/>
    <property type="match status" value="1"/>
</dbReference>
<dbReference type="GO" id="GO:0005524">
    <property type="term" value="F:ATP binding"/>
    <property type="evidence" value="ECO:0007669"/>
    <property type="project" value="UniProtKB-UniRule"/>
</dbReference>
<comment type="function">
    <text evidence="6">Binds and transfers iron-sulfur (Fe-S) clusters to target apoproteins. Can hydrolyze ATP.</text>
</comment>
<dbReference type="eggNOG" id="COG0489">
    <property type="taxonomic scope" value="Bacteria"/>
</dbReference>
<dbReference type="InterPro" id="IPR027417">
    <property type="entry name" value="P-loop_NTPase"/>
</dbReference>
<proteinExistence type="inferred from homology"/>
<dbReference type="FunFam" id="3.40.50.300:FF:001119">
    <property type="entry name" value="Iron-sulfur cluster carrier protein"/>
    <property type="match status" value="1"/>
</dbReference>
<evidence type="ECO:0000256" key="3">
    <source>
        <dbReference type="ARBA" id="ARBA00022840"/>
    </source>
</evidence>
<dbReference type="InterPro" id="IPR019591">
    <property type="entry name" value="Mrp/NBP35_ATP-bd"/>
</dbReference>
<feature type="binding site" evidence="6">
    <location>
        <begin position="69"/>
        <end position="76"/>
    </location>
    <ligand>
        <name>ATP</name>
        <dbReference type="ChEBI" id="CHEBI:30616"/>
    </ligand>
</feature>
<evidence type="ECO:0000256" key="7">
    <source>
        <dbReference type="SAM" id="MobiDB-lite"/>
    </source>
</evidence>
<evidence type="ECO:0000256" key="4">
    <source>
        <dbReference type="ARBA" id="ARBA00023004"/>
    </source>
</evidence>
<feature type="compositionally biased region" description="Polar residues" evidence="7">
    <location>
        <begin position="34"/>
        <end position="49"/>
    </location>
</feature>
<dbReference type="InterPro" id="IPR033756">
    <property type="entry name" value="YlxH/NBP35"/>
</dbReference>
<keyword evidence="5 6" id="KW-0411">Iron-sulfur</keyword>
<feature type="region of interest" description="Disordered" evidence="7">
    <location>
        <begin position="34"/>
        <end position="54"/>
    </location>
</feature>
<dbReference type="Gene3D" id="3.40.50.300">
    <property type="entry name" value="P-loop containing nucleotide triphosphate hydrolases"/>
    <property type="match status" value="1"/>
</dbReference>
<evidence type="ECO:0000256" key="6">
    <source>
        <dbReference type="HAMAP-Rule" id="MF_02040"/>
    </source>
</evidence>
<evidence type="ECO:0000256" key="2">
    <source>
        <dbReference type="ARBA" id="ARBA00022741"/>
    </source>
</evidence>
<dbReference type="Proteomes" id="UP000004410">
    <property type="component" value="Unassembled WGS sequence"/>
</dbReference>